<keyword evidence="4" id="KW-1185">Reference proteome</keyword>
<dbReference type="InterPro" id="IPR025874">
    <property type="entry name" value="DZR"/>
</dbReference>
<feature type="transmembrane region" description="Helical" evidence="1">
    <location>
        <begin position="131"/>
        <end position="148"/>
    </location>
</feature>
<keyword evidence="1" id="KW-0812">Transmembrane</keyword>
<accession>A0ABT7U2Q4</accession>
<feature type="domain" description="DZANK-type" evidence="2">
    <location>
        <begin position="7"/>
        <end position="64"/>
    </location>
</feature>
<evidence type="ECO:0000259" key="2">
    <source>
        <dbReference type="Pfam" id="PF12773"/>
    </source>
</evidence>
<evidence type="ECO:0000313" key="4">
    <source>
        <dbReference type="Proteomes" id="UP001228403"/>
    </source>
</evidence>
<dbReference type="Pfam" id="PF12773">
    <property type="entry name" value="DZR"/>
    <property type="match status" value="1"/>
</dbReference>
<protein>
    <submittedName>
        <fullName evidence="3">Zinc-ribbon domain-containing protein</fullName>
    </submittedName>
</protein>
<sequence length="419" mass="46483">MESKKHCPFCGEEILSTAKKCKYCGEWLPEQEEKKEDNESGKSMILCPICSEPIEKGTKVCPHCHEVLVDEDVRAAQLKPAVENTSVSDHLEHTATDVQDDKPRSLFAYYFVDVFMKHYADFSGKASRKQYWMGYLFYALILILFYALDMLIGIPVLSLIYILATLVPYMALVVRRLHDIGKSGWWYLISLVPVIGVIWLLVLLCKKGETKNVPVKGVAMDWIALALIVIVSAVGITVGIKNLSEKMAEEMLRAIEASDTSDSSAAITDFPIDENTMSGEDTADGTSVLEYASFVGSSSSGQYDYYLKEGDLNIYQKDTNTGTIYTISMEQLSDEFIVSSISDYAVAGSKIVFITNNGAAGMTNADTALAYDMDSESWTYITTAKSIRFDDSKTSLLTSSPTDATMEHFDESEIKLCDL</sequence>
<dbReference type="EMBL" id="JAUDCF010000003">
    <property type="protein sequence ID" value="MDM8144784.1"/>
    <property type="molecule type" value="Genomic_DNA"/>
</dbReference>
<organism evidence="3 4">
    <name type="scientific">Bacteroides eggerthii</name>
    <dbReference type="NCBI Taxonomy" id="28111"/>
    <lineage>
        <taxon>Bacteria</taxon>
        <taxon>Pseudomonadati</taxon>
        <taxon>Bacteroidota</taxon>
        <taxon>Bacteroidia</taxon>
        <taxon>Bacteroidales</taxon>
        <taxon>Bacteroidaceae</taxon>
        <taxon>Bacteroides</taxon>
    </lineage>
</organism>
<reference evidence="4" key="2">
    <citation type="submission" date="2023-07" db="EMBL/GenBank/DDBJ databases">
        <title>Identification and characterization of horizontal gene transfer across gut microbiota members of farm animals based on homology search.</title>
        <authorList>
            <person name="Schwarzerova J."/>
            <person name="Nykrynova M."/>
            <person name="Jureckova K."/>
            <person name="Cejkova D."/>
            <person name="Rychlik I."/>
        </authorList>
    </citation>
    <scope>NUCLEOTIDE SEQUENCE [LARGE SCALE GENOMIC DNA]</scope>
    <source>
        <strain evidence="4">ET4</strain>
    </source>
</reference>
<dbReference type="InterPro" id="IPR008523">
    <property type="entry name" value="DUF805"/>
</dbReference>
<evidence type="ECO:0000313" key="3">
    <source>
        <dbReference type="EMBL" id="MDM8144784.1"/>
    </source>
</evidence>
<comment type="caution">
    <text evidence="3">The sequence shown here is derived from an EMBL/GenBank/DDBJ whole genome shotgun (WGS) entry which is preliminary data.</text>
</comment>
<dbReference type="Proteomes" id="UP001228403">
    <property type="component" value="Unassembled WGS sequence"/>
</dbReference>
<reference evidence="3 4" key="1">
    <citation type="submission" date="2023-06" db="EMBL/GenBank/DDBJ databases">
        <authorList>
            <person name="Zeman M."/>
            <person name="Kubasova T."/>
            <person name="Jahodarova E."/>
            <person name="Nykrynova M."/>
            <person name="Rychlik I."/>
        </authorList>
    </citation>
    <scope>NUCLEOTIDE SEQUENCE [LARGE SCALE GENOMIC DNA]</scope>
    <source>
        <strain evidence="3 4">ET4</strain>
    </source>
</reference>
<name>A0ABT7U2Q4_9BACE</name>
<evidence type="ECO:0000256" key="1">
    <source>
        <dbReference type="SAM" id="Phobius"/>
    </source>
</evidence>
<dbReference type="PANTHER" id="PTHR34980">
    <property type="entry name" value="INNER MEMBRANE PROTEIN-RELATED-RELATED"/>
    <property type="match status" value="1"/>
</dbReference>
<keyword evidence="1" id="KW-0472">Membrane</keyword>
<proteinExistence type="predicted"/>
<feature type="transmembrane region" description="Helical" evidence="1">
    <location>
        <begin position="222"/>
        <end position="243"/>
    </location>
</feature>
<feature type="transmembrane region" description="Helical" evidence="1">
    <location>
        <begin position="184"/>
        <end position="202"/>
    </location>
</feature>
<dbReference type="PANTHER" id="PTHR34980:SF2">
    <property type="entry name" value="INNER MEMBRANE PROTEIN YHAH-RELATED"/>
    <property type="match status" value="1"/>
</dbReference>
<feature type="transmembrane region" description="Helical" evidence="1">
    <location>
        <begin position="154"/>
        <end position="172"/>
    </location>
</feature>
<gene>
    <name evidence="3" type="ORF">QUW02_02375</name>
</gene>
<keyword evidence="1" id="KW-1133">Transmembrane helix</keyword>
<dbReference type="Pfam" id="PF05656">
    <property type="entry name" value="DUF805"/>
    <property type="match status" value="1"/>
</dbReference>